<name>A0ACA9QKD2_9GLOM</name>
<dbReference type="EMBL" id="CAJVPT010051575">
    <property type="protein sequence ID" value="CAG8748068.1"/>
    <property type="molecule type" value="Genomic_DNA"/>
</dbReference>
<feature type="non-terminal residue" evidence="1">
    <location>
        <position position="1"/>
    </location>
</feature>
<accession>A0ACA9QKD2</accession>
<evidence type="ECO:0000313" key="1">
    <source>
        <dbReference type="EMBL" id="CAG8748068.1"/>
    </source>
</evidence>
<evidence type="ECO:0000313" key="2">
    <source>
        <dbReference type="Proteomes" id="UP000789525"/>
    </source>
</evidence>
<gene>
    <name evidence="1" type="ORF">ACOLOM_LOCUS12553</name>
</gene>
<proteinExistence type="predicted"/>
<organism evidence="1 2">
    <name type="scientific">Acaulospora colombiana</name>
    <dbReference type="NCBI Taxonomy" id="27376"/>
    <lineage>
        <taxon>Eukaryota</taxon>
        <taxon>Fungi</taxon>
        <taxon>Fungi incertae sedis</taxon>
        <taxon>Mucoromycota</taxon>
        <taxon>Glomeromycotina</taxon>
        <taxon>Glomeromycetes</taxon>
        <taxon>Diversisporales</taxon>
        <taxon>Acaulosporaceae</taxon>
        <taxon>Acaulospora</taxon>
    </lineage>
</organism>
<comment type="caution">
    <text evidence="1">The sequence shown here is derived from an EMBL/GenBank/DDBJ whole genome shotgun (WGS) entry which is preliminary data.</text>
</comment>
<protein>
    <submittedName>
        <fullName evidence="1">17338_t:CDS:1</fullName>
    </submittedName>
</protein>
<reference evidence="1" key="1">
    <citation type="submission" date="2021-06" db="EMBL/GenBank/DDBJ databases">
        <authorList>
            <person name="Kallberg Y."/>
            <person name="Tangrot J."/>
            <person name="Rosling A."/>
        </authorList>
    </citation>
    <scope>NUCLEOTIDE SEQUENCE</scope>
    <source>
        <strain evidence="1">CL356</strain>
    </source>
</reference>
<feature type="non-terminal residue" evidence="1">
    <location>
        <position position="62"/>
    </location>
</feature>
<dbReference type="Proteomes" id="UP000789525">
    <property type="component" value="Unassembled WGS sequence"/>
</dbReference>
<keyword evidence="2" id="KW-1185">Reference proteome</keyword>
<sequence length="62" mass="7011">VGPSVFFFSSPSASRTCLRGSFHFTSNLEAYSDTYLGQFELSFDSEFKLREAIPKRSFSDNT</sequence>